<dbReference type="Gene3D" id="3.90.1140.10">
    <property type="entry name" value="Cyclic phosphodiesterase"/>
    <property type="match status" value="1"/>
</dbReference>
<comment type="catalytic activity">
    <reaction evidence="2">
        <text>a 3'-end 2',3'-cyclophospho-ribonucleotide-RNA + H2O = a 3'-end 2'-phospho-ribonucleotide-RNA + H(+)</text>
        <dbReference type="Rhea" id="RHEA:11828"/>
        <dbReference type="Rhea" id="RHEA-COMP:10464"/>
        <dbReference type="Rhea" id="RHEA-COMP:17353"/>
        <dbReference type="ChEBI" id="CHEBI:15377"/>
        <dbReference type="ChEBI" id="CHEBI:15378"/>
        <dbReference type="ChEBI" id="CHEBI:83064"/>
        <dbReference type="ChEBI" id="CHEBI:173113"/>
        <dbReference type="EC" id="3.1.4.58"/>
    </reaction>
</comment>
<dbReference type="HAMAP" id="MF_01940">
    <property type="entry name" value="RNA_CPDase"/>
    <property type="match status" value="1"/>
</dbReference>
<evidence type="ECO:0000313" key="5">
    <source>
        <dbReference type="Proteomes" id="UP000192920"/>
    </source>
</evidence>
<dbReference type="PANTHER" id="PTHR35561:SF1">
    <property type="entry name" value="RNA 2',3'-CYCLIC PHOSPHODIESTERASE"/>
    <property type="match status" value="1"/>
</dbReference>
<evidence type="ECO:0000259" key="3">
    <source>
        <dbReference type="Pfam" id="PF02834"/>
    </source>
</evidence>
<gene>
    <name evidence="4" type="ORF">SAMN02745746_02395</name>
</gene>
<dbReference type="EC" id="3.1.4.58" evidence="2"/>
<feature type="active site" description="Proton donor" evidence="2">
    <location>
        <position position="39"/>
    </location>
</feature>
<name>A0A1Y6BUD8_9NEIS</name>
<feature type="domain" description="Phosphoesterase HXTX" evidence="3">
    <location>
        <begin position="95"/>
        <end position="161"/>
    </location>
</feature>
<feature type="short sequence motif" description="HXTX 2" evidence="2">
    <location>
        <begin position="121"/>
        <end position="124"/>
    </location>
</feature>
<dbReference type="NCBIfam" id="TIGR02258">
    <property type="entry name" value="2_5_ligase"/>
    <property type="match status" value="1"/>
</dbReference>
<accession>A0A1Y6BUD8</accession>
<dbReference type="InterPro" id="IPR009097">
    <property type="entry name" value="Cyclic_Pdiesterase"/>
</dbReference>
<dbReference type="STRING" id="1123014.SAMN02745746_02395"/>
<dbReference type="Proteomes" id="UP000192920">
    <property type="component" value="Unassembled WGS sequence"/>
</dbReference>
<reference evidence="5" key="1">
    <citation type="submission" date="2017-04" db="EMBL/GenBank/DDBJ databases">
        <authorList>
            <person name="Varghese N."/>
            <person name="Submissions S."/>
        </authorList>
    </citation>
    <scope>NUCLEOTIDE SEQUENCE [LARGE SCALE GENOMIC DNA]</scope>
    <source>
        <strain evidence="5">DSM 22618</strain>
    </source>
</reference>
<feature type="active site" description="Proton acceptor" evidence="2">
    <location>
        <position position="121"/>
    </location>
</feature>
<feature type="domain" description="Phosphoesterase HXTX" evidence="3">
    <location>
        <begin position="29"/>
        <end position="84"/>
    </location>
</feature>
<feature type="short sequence motif" description="HXTX 1" evidence="2">
    <location>
        <begin position="39"/>
        <end position="42"/>
    </location>
</feature>
<dbReference type="InterPro" id="IPR004175">
    <property type="entry name" value="RNA_CPDase"/>
</dbReference>
<comment type="function">
    <text evidence="2">Hydrolyzes RNA 2',3'-cyclic phosphodiester to an RNA 2'-phosphomonoester.</text>
</comment>
<dbReference type="Pfam" id="PF02834">
    <property type="entry name" value="LigT_PEase"/>
    <property type="match status" value="2"/>
</dbReference>
<dbReference type="GO" id="GO:0004113">
    <property type="term" value="F:2',3'-cyclic-nucleotide 3'-phosphodiesterase activity"/>
    <property type="evidence" value="ECO:0007669"/>
    <property type="project" value="InterPro"/>
</dbReference>
<comment type="similarity">
    <text evidence="2">Belongs to the 2H phosphoesterase superfamily. ThpR family.</text>
</comment>
<dbReference type="InterPro" id="IPR014051">
    <property type="entry name" value="Phosphoesterase_HXTX"/>
</dbReference>
<organism evidence="4 5">
    <name type="scientific">Pseudogulbenkiania subflava DSM 22618</name>
    <dbReference type="NCBI Taxonomy" id="1123014"/>
    <lineage>
        <taxon>Bacteria</taxon>
        <taxon>Pseudomonadati</taxon>
        <taxon>Pseudomonadota</taxon>
        <taxon>Betaproteobacteria</taxon>
        <taxon>Neisseriales</taxon>
        <taxon>Chromobacteriaceae</taxon>
        <taxon>Pseudogulbenkiania</taxon>
    </lineage>
</organism>
<keyword evidence="5" id="KW-1185">Reference proteome</keyword>
<dbReference type="GO" id="GO:0008664">
    <property type="term" value="F:RNA 2',3'-cyclic 3'-phosphodiesterase activity"/>
    <property type="evidence" value="ECO:0007669"/>
    <property type="project" value="UniProtKB-EC"/>
</dbReference>
<proteinExistence type="inferred from homology"/>
<sequence>MRLFFAIIPDKSTSVSLHANGNFMAKHSRGHVVAAERLHLTLAFLGEVAPERLDELLTIGESLPRLDGTVWMIDRAGGWPNGIVWAGSSQPCLVLSELVAALQQGLAQAGFPTETRPYVPHVTLLRRARRRLPPQDIPPLPFVLRRVSLMESTLTPQGPQYRELQHWP</sequence>
<dbReference type="AlphaFoldDB" id="A0A1Y6BUD8"/>
<dbReference type="PANTHER" id="PTHR35561">
    <property type="entry name" value="RNA 2',3'-CYCLIC PHOSPHODIESTERASE"/>
    <property type="match status" value="1"/>
</dbReference>
<evidence type="ECO:0000313" key="4">
    <source>
        <dbReference type="EMBL" id="SMF29249.1"/>
    </source>
</evidence>
<dbReference type="GO" id="GO:0016874">
    <property type="term" value="F:ligase activity"/>
    <property type="evidence" value="ECO:0007669"/>
    <property type="project" value="UniProtKB-KW"/>
</dbReference>
<keyword evidence="4" id="KW-0436">Ligase</keyword>
<evidence type="ECO:0000256" key="2">
    <source>
        <dbReference type="HAMAP-Rule" id="MF_01940"/>
    </source>
</evidence>
<dbReference type="EMBL" id="FXAG01000012">
    <property type="protein sequence ID" value="SMF29249.1"/>
    <property type="molecule type" value="Genomic_DNA"/>
</dbReference>
<dbReference type="SUPFAM" id="SSF55144">
    <property type="entry name" value="LigT-like"/>
    <property type="match status" value="1"/>
</dbReference>
<evidence type="ECO:0000256" key="1">
    <source>
        <dbReference type="ARBA" id="ARBA00022801"/>
    </source>
</evidence>
<keyword evidence="1 2" id="KW-0378">Hydrolase</keyword>
<protein>
    <recommendedName>
        <fullName evidence="2">RNA 2',3'-cyclic phosphodiesterase</fullName>
        <shortName evidence="2">RNA 2',3'-CPDase</shortName>
        <ecNumber evidence="2">3.1.4.58</ecNumber>
    </recommendedName>
</protein>